<proteinExistence type="predicted"/>
<organism evidence="1 2">
    <name type="scientific">Shewanella algae</name>
    <dbReference type="NCBI Taxonomy" id="38313"/>
    <lineage>
        <taxon>Bacteria</taxon>
        <taxon>Pseudomonadati</taxon>
        <taxon>Pseudomonadota</taxon>
        <taxon>Gammaproteobacteria</taxon>
        <taxon>Alteromonadales</taxon>
        <taxon>Shewanellaceae</taxon>
        <taxon>Shewanella</taxon>
    </lineage>
</organism>
<dbReference type="RefSeq" id="WP_025889173.1">
    <property type="nucleotide sequence ID" value="NZ_AP024610.1"/>
</dbReference>
<dbReference type="EMBL" id="UGYO01000001">
    <property type="protein sequence ID" value="SUI55128.1"/>
    <property type="molecule type" value="Genomic_DNA"/>
</dbReference>
<dbReference type="Proteomes" id="UP000254069">
    <property type="component" value="Unassembled WGS sequence"/>
</dbReference>
<reference evidence="1 2" key="1">
    <citation type="submission" date="2018-06" db="EMBL/GenBank/DDBJ databases">
        <authorList>
            <consortium name="Pathogen Informatics"/>
            <person name="Doyle S."/>
        </authorList>
    </citation>
    <scope>NUCLEOTIDE SEQUENCE [LARGE SCALE GENOMIC DNA]</scope>
    <source>
        <strain evidence="1 2">NCTC10738</strain>
    </source>
</reference>
<evidence type="ECO:0000313" key="1">
    <source>
        <dbReference type="EMBL" id="SUI55128.1"/>
    </source>
</evidence>
<name>A0A2T3H763_9GAMM</name>
<dbReference type="AlphaFoldDB" id="A0A2T3H763"/>
<protein>
    <submittedName>
        <fullName evidence="1">Uncharacterized protein</fullName>
    </submittedName>
</protein>
<keyword evidence="2" id="KW-1185">Reference proteome</keyword>
<dbReference type="KEGG" id="salg:BS332_10700"/>
<sequence>MNKRNKSNSKLQSLVKLAMPLLLFLAFSNAAISNEFEEVNTLISIAKQNASPVNQLAIYSLSLPCIMAVKLADNAVLAEVFKAITVSWFILFLCGPRIPNLGVPQLSFGWMPYWAQLLLEWVKPIRGSTS</sequence>
<evidence type="ECO:0000313" key="2">
    <source>
        <dbReference type="Proteomes" id="UP000254069"/>
    </source>
</evidence>
<accession>A0A379Z4E3</accession>
<dbReference type="STRING" id="38313.GCA_000947195_00640"/>
<accession>A0A2T3H763</accession>
<gene>
    <name evidence="1" type="ORF">NCTC10738_00971</name>
</gene>